<dbReference type="InterPro" id="IPR035901">
    <property type="entry name" value="GIY-YIG_endonuc_sf"/>
</dbReference>
<organism evidence="3 4">
    <name type="scientific">Sphingomonas ginkgonis</name>
    <dbReference type="NCBI Taxonomy" id="2315330"/>
    <lineage>
        <taxon>Bacteria</taxon>
        <taxon>Pseudomonadati</taxon>
        <taxon>Pseudomonadota</taxon>
        <taxon>Alphaproteobacteria</taxon>
        <taxon>Sphingomonadales</taxon>
        <taxon>Sphingomonadaceae</taxon>
        <taxon>Sphingomonas</taxon>
    </lineage>
</organism>
<dbReference type="SMART" id="SM00465">
    <property type="entry name" value="GIYc"/>
    <property type="match status" value="1"/>
</dbReference>
<sequence length="99" mass="11634">MIEPCTYILASKPYGTIYIGVTANLVARVYQHRINQVRGFTARYRVHHLVRYEQFETMPEAIAREKQLKNWHRQWKINLVESDNPQWLDLATGLGLPPL</sequence>
<evidence type="ECO:0000256" key="1">
    <source>
        <dbReference type="ARBA" id="ARBA00007435"/>
    </source>
</evidence>
<dbReference type="Proteomes" id="UP000274661">
    <property type="component" value="Unassembled WGS sequence"/>
</dbReference>
<dbReference type="CDD" id="cd10448">
    <property type="entry name" value="GIY-YIG_unchar_3"/>
    <property type="match status" value="1"/>
</dbReference>
<accession>A0A3R9X9M9</accession>
<dbReference type="InterPro" id="IPR000305">
    <property type="entry name" value="GIY-YIG_endonuc"/>
</dbReference>
<comment type="caution">
    <text evidence="3">The sequence shown here is derived from an EMBL/GenBank/DDBJ whole genome shotgun (WGS) entry which is preliminary data.</text>
</comment>
<reference evidence="3 4" key="1">
    <citation type="submission" date="2018-12" db="EMBL/GenBank/DDBJ databases">
        <title>Sphingomonas sp. HMF7854 Genome sequencing and assembly.</title>
        <authorList>
            <person name="Cha I."/>
            <person name="Kang H."/>
            <person name="Kim H."/>
            <person name="Kang J."/>
            <person name="Joh K."/>
        </authorList>
    </citation>
    <scope>NUCLEOTIDE SEQUENCE [LARGE SCALE GENOMIC DNA]</scope>
    <source>
        <strain evidence="3 4">HMF7854</strain>
    </source>
</reference>
<keyword evidence="4" id="KW-1185">Reference proteome</keyword>
<dbReference type="AlphaFoldDB" id="A0A3R9X9M9"/>
<dbReference type="PROSITE" id="PS50164">
    <property type="entry name" value="GIY_YIG"/>
    <property type="match status" value="1"/>
</dbReference>
<comment type="similarity">
    <text evidence="1">Belongs to the UPF0213 family.</text>
</comment>
<dbReference type="OrthoDB" id="287318at2"/>
<dbReference type="InterPro" id="IPR050190">
    <property type="entry name" value="UPF0213_domain"/>
</dbReference>
<protein>
    <submittedName>
        <fullName evidence="3">GIY-YIG nuclease family protein</fullName>
    </submittedName>
</protein>
<feature type="domain" description="GIY-YIG" evidence="2">
    <location>
        <begin position="2"/>
        <end position="79"/>
    </location>
</feature>
<dbReference type="Pfam" id="PF01541">
    <property type="entry name" value="GIY-YIG"/>
    <property type="match status" value="1"/>
</dbReference>
<gene>
    <name evidence="3" type="ORF">HMF7854_15030</name>
</gene>
<evidence type="ECO:0000313" key="4">
    <source>
        <dbReference type="Proteomes" id="UP000274661"/>
    </source>
</evidence>
<dbReference type="Gene3D" id="3.40.1440.10">
    <property type="entry name" value="GIY-YIG endonuclease"/>
    <property type="match status" value="1"/>
</dbReference>
<evidence type="ECO:0000313" key="3">
    <source>
        <dbReference type="EMBL" id="RST32007.1"/>
    </source>
</evidence>
<dbReference type="RefSeq" id="WP_126719948.1">
    <property type="nucleotide sequence ID" value="NZ_RWJF01000001.1"/>
</dbReference>
<dbReference type="PANTHER" id="PTHR34477:SF5">
    <property type="entry name" value="BSL5627 PROTEIN"/>
    <property type="match status" value="1"/>
</dbReference>
<dbReference type="PANTHER" id="PTHR34477">
    <property type="entry name" value="UPF0213 PROTEIN YHBQ"/>
    <property type="match status" value="1"/>
</dbReference>
<dbReference type="EMBL" id="RWJF01000001">
    <property type="protein sequence ID" value="RST32007.1"/>
    <property type="molecule type" value="Genomic_DNA"/>
</dbReference>
<name>A0A3R9X9M9_9SPHN</name>
<evidence type="ECO:0000259" key="2">
    <source>
        <dbReference type="PROSITE" id="PS50164"/>
    </source>
</evidence>
<dbReference type="SUPFAM" id="SSF82771">
    <property type="entry name" value="GIY-YIG endonuclease"/>
    <property type="match status" value="1"/>
</dbReference>
<proteinExistence type="inferred from homology"/>